<evidence type="ECO:0000259" key="3">
    <source>
        <dbReference type="Pfam" id="PF00656"/>
    </source>
</evidence>
<dbReference type="Pfam" id="PF00656">
    <property type="entry name" value="Peptidase_C14"/>
    <property type="match status" value="1"/>
</dbReference>
<sequence length="383" mass="41956">MSDSESQPMSEDRRKVSHELITLWIPHCTDEEISQYQAAHCVDATRFWVVLIGINVYPSSPLRGCVSDVEKMEEFLTKDLVVPEGRIQRLLSPIPIPSPDPSDTSKHIDPEQRPVATPTRKNIIDTLLDLSTKPEILPGDNIIIYFSGHGSSYDLKASGLYEEDDISAVGPIEALCPVDRTASATNISIPDISNREINTILAEISRAKGNHITLILDCCHSSGASREPNEPLNVVRRAPSLLATSIKDMLDAAHTRLEILPNYRSVLKGDWKPDMTSHVVLAACTETQHAKEAEGAGNCCNRIFTQALIGALKSDGLKEEPTYVDLITISASMIPPNAKQTPMVAGDMYAQRLWYQPDILAVPDLDLAPVTTPTPAPTPQPEV</sequence>
<organism evidence="4 5">
    <name type="scientific">Armillaria ostoyae</name>
    <name type="common">Armillaria root rot fungus</name>
    <dbReference type="NCBI Taxonomy" id="47428"/>
    <lineage>
        <taxon>Eukaryota</taxon>
        <taxon>Fungi</taxon>
        <taxon>Dikarya</taxon>
        <taxon>Basidiomycota</taxon>
        <taxon>Agaricomycotina</taxon>
        <taxon>Agaricomycetes</taxon>
        <taxon>Agaricomycetidae</taxon>
        <taxon>Agaricales</taxon>
        <taxon>Marasmiineae</taxon>
        <taxon>Physalacriaceae</taxon>
        <taxon>Armillaria</taxon>
    </lineage>
</organism>
<name>A0A284RV68_ARMOS</name>
<dbReference type="GO" id="GO:0006508">
    <property type="term" value="P:proteolysis"/>
    <property type="evidence" value="ECO:0007669"/>
    <property type="project" value="InterPro"/>
</dbReference>
<proteinExistence type="inferred from homology"/>
<feature type="compositionally biased region" description="Basic and acidic residues" evidence="2">
    <location>
        <begin position="103"/>
        <end position="112"/>
    </location>
</feature>
<protein>
    <recommendedName>
        <fullName evidence="3">Peptidase C14 caspase domain-containing protein</fullName>
    </recommendedName>
</protein>
<dbReference type="STRING" id="47428.A0A284RV68"/>
<feature type="region of interest" description="Disordered" evidence="2">
    <location>
        <begin position="92"/>
        <end position="115"/>
    </location>
</feature>
<evidence type="ECO:0000313" key="4">
    <source>
        <dbReference type="EMBL" id="SJL12658.1"/>
    </source>
</evidence>
<evidence type="ECO:0000256" key="1">
    <source>
        <dbReference type="ARBA" id="ARBA00009005"/>
    </source>
</evidence>
<feature type="domain" description="Peptidase C14 caspase" evidence="3">
    <location>
        <begin position="48"/>
        <end position="345"/>
    </location>
</feature>
<dbReference type="InterPro" id="IPR011600">
    <property type="entry name" value="Pept_C14_caspase"/>
</dbReference>
<dbReference type="GO" id="GO:0004197">
    <property type="term" value="F:cysteine-type endopeptidase activity"/>
    <property type="evidence" value="ECO:0007669"/>
    <property type="project" value="InterPro"/>
</dbReference>
<comment type="similarity">
    <text evidence="1">Belongs to the peptidase C14B family.</text>
</comment>
<reference evidence="5" key="1">
    <citation type="journal article" date="2017" name="Nat. Ecol. Evol.">
        <title>Genome expansion and lineage-specific genetic innovations in the forest pathogenic fungi Armillaria.</title>
        <authorList>
            <person name="Sipos G."/>
            <person name="Prasanna A.N."/>
            <person name="Walter M.C."/>
            <person name="O'Connor E."/>
            <person name="Balint B."/>
            <person name="Krizsan K."/>
            <person name="Kiss B."/>
            <person name="Hess J."/>
            <person name="Varga T."/>
            <person name="Slot J."/>
            <person name="Riley R."/>
            <person name="Boka B."/>
            <person name="Rigling D."/>
            <person name="Barry K."/>
            <person name="Lee J."/>
            <person name="Mihaltcheva S."/>
            <person name="LaButti K."/>
            <person name="Lipzen A."/>
            <person name="Waldron R."/>
            <person name="Moloney N.M."/>
            <person name="Sperisen C."/>
            <person name="Kredics L."/>
            <person name="Vagvoelgyi C."/>
            <person name="Patrignani A."/>
            <person name="Fitzpatrick D."/>
            <person name="Nagy I."/>
            <person name="Doyle S."/>
            <person name="Anderson J.B."/>
            <person name="Grigoriev I.V."/>
            <person name="Gueldener U."/>
            <person name="Muensterkoetter M."/>
            <person name="Nagy L.G."/>
        </authorList>
    </citation>
    <scope>NUCLEOTIDE SEQUENCE [LARGE SCALE GENOMIC DNA]</scope>
    <source>
        <strain evidence="5">C18/9</strain>
    </source>
</reference>
<dbReference type="Gene3D" id="3.40.50.1460">
    <property type="match status" value="1"/>
</dbReference>
<keyword evidence="5" id="KW-1185">Reference proteome</keyword>
<dbReference type="EMBL" id="FUEG01000017">
    <property type="protein sequence ID" value="SJL12658.1"/>
    <property type="molecule type" value="Genomic_DNA"/>
</dbReference>
<evidence type="ECO:0000313" key="5">
    <source>
        <dbReference type="Proteomes" id="UP000219338"/>
    </source>
</evidence>
<dbReference type="Proteomes" id="UP000219338">
    <property type="component" value="Unassembled WGS sequence"/>
</dbReference>
<dbReference type="PANTHER" id="PTHR48104:SF30">
    <property type="entry name" value="METACASPASE-1"/>
    <property type="match status" value="1"/>
</dbReference>
<dbReference type="AlphaFoldDB" id="A0A284RV68"/>
<accession>A0A284RV68</accession>
<dbReference type="InterPro" id="IPR050452">
    <property type="entry name" value="Metacaspase"/>
</dbReference>
<gene>
    <name evidence="4" type="ORF">ARMOST_16088</name>
</gene>
<dbReference type="GO" id="GO:0005737">
    <property type="term" value="C:cytoplasm"/>
    <property type="evidence" value="ECO:0007669"/>
    <property type="project" value="TreeGrafter"/>
</dbReference>
<dbReference type="PANTHER" id="PTHR48104">
    <property type="entry name" value="METACASPASE-4"/>
    <property type="match status" value="1"/>
</dbReference>
<evidence type="ECO:0000256" key="2">
    <source>
        <dbReference type="SAM" id="MobiDB-lite"/>
    </source>
</evidence>
<dbReference type="OrthoDB" id="10255174at2759"/>